<feature type="region of interest" description="Disordered" evidence="1">
    <location>
        <begin position="1"/>
        <end position="22"/>
    </location>
</feature>
<dbReference type="OrthoDB" id="100898at2759"/>
<feature type="compositionally biased region" description="Basic residues" evidence="1">
    <location>
        <begin position="239"/>
        <end position="249"/>
    </location>
</feature>
<feature type="region of interest" description="Disordered" evidence="1">
    <location>
        <begin position="231"/>
        <end position="268"/>
    </location>
</feature>
<gene>
    <name evidence="2" type="ORF">Pfra01_000278400</name>
</gene>
<name>A0A9W6TSC4_9STRA</name>
<dbReference type="Proteomes" id="UP001165121">
    <property type="component" value="Unassembled WGS sequence"/>
</dbReference>
<comment type="caution">
    <text evidence="2">The sequence shown here is derived from an EMBL/GenBank/DDBJ whole genome shotgun (WGS) entry which is preliminary data.</text>
</comment>
<dbReference type="AlphaFoldDB" id="A0A9W6TSC4"/>
<feature type="compositionally biased region" description="Polar residues" evidence="1">
    <location>
        <begin position="256"/>
        <end position="268"/>
    </location>
</feature>
<reference evidence="2" key="1">
    <citation type="submission" date="2023-04" db="EMBL/GenBank/DDBJ databases">
        <title>Phytophthora fragariaefolia NBRC 109709.</title>
        <authorList>
            <person name="Ichikawa N."/>
            <person name="Sato H."/>
            <person name="Tonouchi N."/>
        </authorList>
    </citation>
    <scope>NUCLEOTIDE SEQUENCE</scope>
    <source>
        <strain evidence="2">NBRC 109709</strain>
    </source>
</reference>
<feature type="region of interest" description="Disordered" evidence="1">
    <location>
        <begin position="149"/>
        <end position="185"/>
    </location>
</feature>
<feature type="compositionally biased region" description="Polar residues" evidence="1">
    <location>
        <begin position="149"/>
        <end position="166"/>
    </location>
</feature>
<proteinExistence type="predicted"/>
<sequence length="268" mass="30203">MAPNDRPTTSTPPMLNQLESPVNKNEYNVYLHTQPPFVRYENVHRSTSHTPSQGHTAKLPGVATLLRRHYAMQTNGITIPTPDLNFDLKASYSPDTNSGFECWTPSRFAGKPSSITSPESKWIPLTAALDTTQSYDWNRNTHKYVSKSNAQAHESWTAGTKTSSPAARSPEPVHTTTESRPKTSRYLREIDRRRILLRIAQGEKQSALAKEYHVSRAAICNLNKHRAEVLSRNHEHPLAKHPKRRMLSKPKRDSAMDNQAIASDSSSR</sequence>
<keyword evidence="3" id="KW-1185">Reference proteome</keyword>
<accession>A0A9W6TSC4</accession>
<dbReference type="EMBL" id="BSXT01000223">
    <property type="protein sequence ID" value="GMF21281.1"/>
    <property type="molecule type" value="Genomic_DNA"/>
</dbReference>
<protein>
    <submittedName>
        <fullName evidence="2">Unnamed protein product</fullName>
    </submittedName>
</protein>
<evidence type="ECO:0000313" key="3">
    <source>
        <dbReference type="Proteomes" id="UP001165121"/>
    </source>
</evidence>
<evidence type="ECO:0000313" key="2">
    <source>
        <dbReference type="EMBL" id="GMF21281.1"/>
    </source>
</evidence>
<evidence type="ECO:0000256" key="1">
    <source>
        <dbReference type="SAM" id="MobiDB-lite"/>
    </source>
</evidence>
<organism evidence="2 3">
    <name type="scientific">Phytophthora fragariaefolia</name>
    <dbReference type="NCBI Taxonomy" id="1490495"/>
    <lineage>
        <taxon>Eukaryota</taxon>
        <taxon>Sar</taxon>
        <taxon>Stramenopiles</taxon>
        <taxon>Oomycota</taxon>
        <taxon>Peronosporomycetes</taxon>
        <taxon>Peronosporales</taxon>
        <taxon>Peronosporaceae</taxon>
        <taxon>Phytophthora</taxon>
    </lineage>
</organism>